<dbReference type="RefSeq" id="WP_073434703.1">
    <property type="nucleotide sequence ID" value="NZ_BJXU01000035.1"/>
</dbReference>
<dbReference type="AlphaFoldDB" id="A0A1M7EN84"/>
<dbReference type="EMBL" id="FRCA01000004">
    <property type="protein sequence ID" value="SHL93083.1"/>
    <property type="molecule type" value="Genomic_DNA"/>
</dbReference>
<evidence type="ECO:0000313" key="6">
    <source>
        <dbReference type="EMBL" id="GEN23187.1"/>
    </source>
</evidence>
<evidence type="ECO:0000256" key="4">
    <source>
        <dbReference type="ARBA" id="ARBA00023163"/>
    </source>
</evidence>
<dbReference type="InterPro" id="IPR036390">
    <property type="entry name" value="WH_DNA-bd_sf"/>
</dbReference>
<accession>A0A1M7EN84</accession>
<sequence length="303" mass="33347">MAYRLPSLTALRAFEAAARLSSFKKAAEELSVTATAISHRIRVLEEDLERCLFLRKVRAVELTAEGEELFTAVHSGFDTIAMAVERLRQPRRASVTLSATPAFATKWLVPRLADFQALHPGINLHIHACDAPVDLQSGNVDLAIRYGNGPYKGLSTTLLLENQFAPMASPQLKAAPLSDIAQWPLIHFDWYLPAGMEVSWNAWLRACGHDEHIAASGIRYSDESHAIQAAIAGQGVAMLSLLLVEEELRLGLLEVVAEPTLKGMSYHLLKCNVARPHQQSEAVAAVENWLIRSACPNLENNEK</sequence>
<keyword evidence="9" id="KW-1185">Reference proteome</keyword>
<evidence type="ECO:0000313" key="9">
    <source>
        <dbReference type="Proteomes" id="UP000321726"/>
    </source>
</evidence>
<feature type="domain" description="HTH lysR-type" evidence="5">
    <location>
        <begin position="6"/>
        <end position="63"/>
    </location>
</feature>
<protein>
    <submittedName>
        <fullName evidence="6 7">LysR family transcriptional regulator</fullName>
    </submittedName>
</protein>
<dbReference type="GO" id="GO:0003700">
    <property type="term" value="F:DNA-binding transcription factor activity"/>
    <property type="evidence" value="ECO:0007669"/>
    <property type="project" value="InterPro"/>
</dbReference>
<gene>
    <name evidence="6" type="ORF">HCU01_11360</name>
    <name evidence="7" type="ORF">SAMN05660971_01714</name>
</gene>
<dbReference type="PANTHER" id="PTHR30537">
    <property type="entry name" value="HTH-TYPE TRANSCRIPTIONAL REGULATOR"/>
    <property type="match status" value="1"/>
</dbReference>
<dbReference type="OrthoDB" id="6787458at2"/>
<keyword evidence="2" id="KW-0805">Transcription regulation</keyword>
<evidence type="ECO:0000313" key="7">
    <source>
        <dbReference type="EMBL" id="SHL93083.1"/>
    </source>
</evidence>
<evidence type="ECO:0000256" key="1">
    <source>
        <dbReference type="ARBA" id="ARBA00009437"/>
    </source>
</evidence>
<proteinExistence type="inferred from homology"/>
<dbReference type="InterPro" id="IPR000847">
    <property type="entry name" value="LysR_HTH_N"/>
</dbReference>
<dbReference type="STRING" id="44933.SAMN05660971_01714"/>
<dbReference type="Gene3D" id="1.10.10.10">
    <property type="entry name" value="Winged helix-like DNA-binding domain superfamily/Winged helix DNA-binding domain"/>
    <property type="match status" value="1"/>
</dbReference>
<dbReference type="PANTHER" id="PTHR30537:SF26">
    <property type="entry name" value="GLYCINE CLEAVAGE SYSTEM TRANSCRIPTIONAL ACTIVATOR"/>
    <property type="match status" value="1"/>
</dbReference>
<dbReference type="Proteomes" id="UP000184123">
    <property type="component" value="Unassembled WGS sequence"/>
</dbReference>
<name>A0A1M7EN84_9GAMM</name>
<dbReference type="SUPFAM" id="SSF53850">
    <property type="entry name" value="Periplasmic binding protein-like II"/>
    <property type="match status" value="1"/>
</dbReference>
<evidence type="ECO:0000259" key="5">
    <source>
        <dbReference type="PROSITE" id="PS50931"/>
    </source>
</evidence>
<dbReference type="Gene3D" id="3.40.190.10">
    <property type="entry name" value="Periplasmic binding protein-like II"/>
    <property type="match status" value="2"/>
</dbReference>
<evidence type="ECO:0000256" key="3">
    <source>
        <dbReference type="ARBA" id="ARBA00023125"/>
    </source>
</evidence>
<dbReference type="Pfam" id="PF00126">
    <property type="entry name" value="HTH_1"/>
    <property type="match status" value="1"/>
</dbReference>
<dbReference type="GO" id="GO:0043565">
    <property type="term" value="F:sequence-specific DNA binding"/>
    <property type="evidence" value="ECO:0007669"/>
    <property type="project" value="TreeGrafter"/>
</dbReference>
<keyword evidence="3" id="KW-0238">DNA-binding</keyword>
<reference evidence="7 8" key="1">
    <citation type="submission" date="2016-11" db="EMBL/GenBank/DDBJ databases">
        <authorList>
            <person name="Jaros S."/>
            <person name="Januszkiewicz K."/>
            <person name="Wedrychowicz H."/>
        </authorList>
    </citation>
    <scope>NUCLEOTIDE SEQUENCE [LARGE SCALE GENOMIC DNA]</scope>
    <source>
        <strain evidence="7 8">DSM 4740</strain>
    </source>
</reference>
<organism evidence="7 8">
    <name type="scientific">Halomonas cupida</name>
    <dbReference type="NCBI Taxonomy" id="44933"/>
    <lineage>
        <taxon>Bacteria</taxon>
        <taxon>Pseudomonadati</taxon>
        <taxon>Pseudomonadota</taxon>
        <taxon>Gammaproteobacteria</taxon>
        <taxon>Oceanospirillales</taxon>
        <taxon>Halomonadaceae</taxon>
        <taxon>Halomonas</taxon>
    </lineage>
</organism>
<dbReference type="InterPro" id="IPR036388">
    <property type="entry name" value="WH-like_DNA-bd_sf"/>
</dbReference>
<dbReference type="CDD" id="cd08432">
    <property type="entry name" value="PBP2_GcdR_TrpI_HvrB_AmpR_like"/>
    <property type="match status" value="1"/>
</dbReference>
<reference evidence="6 9" key="2">
    <citation type="submission" date="2019-07" db="EMBL/GenBank/DDBJ databases">
        <title>Whole genome shotgun sequence of Halomonas cupida NBRC 102219.</title>
        <authorList>
            <person name="Hosoyama A."/>
            <person name="Uohara A."/>
            <person name="Ohji S."/>
            <person name="Ichikawa N."/>
        </authorList>
    </citation>
    <scope>NUCLEOTIDE SEQUENCE [LARGE SCALE GENOMIC DNA]</scope>
    <source>
        <strain evidence="6 9">NBRC 102219</strain>
    </source>
</reference>
<evidence type="ECO:0000256" key="2">
    <source>
        <dbReference type="ARBA" id="ARBA00023015"/>
    </source>
</evidence>
<dbReference type="GO" id="GO:0006351">
    <property type="term" value="P:DNA-templated transcription"/>
    <property type="evidence" value="ECO:0007669"/>
    <property type="project" value="TreeGrafter"/>
</dbReference>
<dbReference type="SUPFAM" id="SSF46785">
    <property type="entry name" value="Winged helix' DNA-binding domain"/>
    <property type="match status" value="1"/>
</dbReference>
<dbReference type="Pfam" id="PF03466">
    <property type="entry name" value="LysR_substrate"/>
    <property type="match status" value="1"/>
</dbReference>
<comment type="similarity">
    <text evidence="1">Belongs to the LysR transcriptional regulatory family.</text>
</comment>
<dbReference type="InterPro" id="IPR058163">
    <property type="entry name" value="LysR-type_TF_proteobact-type"/>
</dbReference>
<evidence type="ECO:0000313" key="8">
    <source>
        <dbReference type="Proteomes" id="UP000184123"/>
    </source>
</evidence>
<dbReference type="EMBL" id="BJXU01000035">
    <property type="protein sequence ID" value="GEN23187.1"/>
    <property type="molecule type" value="Genomic_DNA"/>
</dbReference>
<dbReference type="InterPro" id="IPR005119">
    <property type="entry name" value="LysR_subst-bd"/>
</dbReference>
<dbReference type="PROSITE" id="PS50931">
    <property type="entry name" value="HTH_LYSR"/>
    <property type="match status" value="1"/>
</dbReference>
<dbReference type="Proteomes" id="UP000321726">
    <property type="component" value="Unassembled WGS sequence"/>
</dbReference>
<keyword evidence="4" id="KW-0804">Transcription</keyword>